<keyword evidence="4" id="KW-1185">Reference proteome</keyword>
<sequence length="300" mass="30625">MRRSAIAVSTAALMITGGVLMAGCGIDADVAASTVAGKSPAPQGATTSPTVPMATPTPEEVPETTLDPTPELPAPSPELAQERVHESGEEPVEGPVDELVELAGYVQPGNQILNLDNGYACSAGWFAGVGDRRFVITAGHCGAAGDLFAAADGEGNYPVIGSMVESYVNGSDAGIFGADIGLIELYPTTIANAGLPTHGAVAGWQDIAWLEATRPEICRVGYRTGLSCGPYSGPGHEGQFYYQGSTSAGDSGGPVFALYGGQLWAVGVTSAHDFSLPAAVSMSIGNWMPGWGLTLYTNGS</sequence>
<gene>
    <name evidence="3" type="ORF">H9627_07400</name>
</gene>
<protein>
    <recommendedName>
        <fullName evidence="5">Peptidase S1 domain-containing protein</fullName>
    </recommendedName>
</protein>
<dbReference type="PROSITE" id="PS00134">
    <property type="entry name" value="TRYPSIN_HIS"/>
    <property type="match status" value="1"/>
</dbReference>
<evidence type="ECO:0000256" key="2">
    <source>
        <dbReference type="SAM" id="SignalP"/>
    </source>
</evidence>
<dbReference type="Gene3D" id="2.40.10.10">
    <property type="entry name" value="Trypsin-like serine proteases"/>
    <property type="match status" value="2"/>
</dbReference>
<evidence type="ECO:0000313" key="4">
    <source>
        <dbReference type="Proteomes" id="UP000650224"/>
    </source>
</evidence>
<dbReference type="EMBL" id="JACSPR010000004">
    <property type="protein sequence ID" value="MBD8030146.1"/>
    <property type="molecule type" value="Genomic_DNA"/>
</dbReference>
<dbReference type="RefSeq" id="WP_191733367.1">
    <property type="nucleotide sequence ID" value="NZ_JACSPR010000004.1"/>
</dbReference>
<dbReference type="InterPro" id="IPR043504">
    <property type="entry name" value="Peptidase_S1_PA_chymotrypsin"/>
</dbReference>
<evidence type="ECO:0008006" key="5">
    <source>
        <dbReference type="Google" id="ProtNLM"/>
    </source>
</evidence>
<feature type="region of interest" description="Disordered" evidence="1">
    <location>
        <begin position="36"/>
        <end position="92"/>
    </location>
</feature>
<dbReference type="InterPro" id="IPR018114">
    <property type="entry name" value="TRYPSIN_HIS"/>
</dbReference>
<keyword evidence="2" id="KW-0732">Signal</keyword>
<dbReference type="PROSITE" id="PS51257">
    <property type="entry name" value="PROKAR_LIPOPROTEIN"/>
    <property type="match status" value="1"/>
</dbReference>
<feature type="chain" id="PRO_5038940690" description="Peptidase S1 domain-containing protein" evidence="2">
    <location>
        <begin position="23"/>
        <end position="300"/>
    </location>
</feature>
<dbReference type="GO" id="GO:0006508">
    <property type="term" value="P:proteolysis"/>
    <property type="evidence" value="ECO:0007669"/>
    <property type="project" value="InterPro"/>
</dbReference>
<reference evidence="3 4" key="1">
    <citation type="submission" date="2020-08" db="EMBL/GenBank/DDBJ databases">
        <title>A Genomic Blueprint of the Chicken Gut Microbiome.</title>
        <authorList>
            <person name="Gilroy R."/>
            <person name="Ravi A."/>
            <person name="Getino M."/>
            <person name="Pursley I."/>
            <person name="Horton D.L."/>
            <person name="Alikhan N.-F."/>
            <person name="Baker D."/>
            <person name="Gharbi K."/>
            <person name="Hall N."/>
            <person name="Watson M."/>
            <person name="Adriaenssens E.M."/>
            <person name="Foster-Nyarko E."/>
            <person name="Jarju S."/>
            <person name="Secka A."/>
            <person name="Antonio M."/>
            <person name="Oren A."/>
            <person name="Chaudhuri R."/>
            <person name="La Ragione R.M."/>
            <person name="Hildebrand F."/>
            <person name="Pallen M.J."/>
        </authorList>
    </citation>
    <scope>NUCLEOTIDE SEQUENCE [LARGE SCALE GENOMIC DNA]</scope>
    <source>
        <strain evidence="3 4">Sa1YVA5</strain>
    </source>
</reference>
<feature type="signal peptide" evidence="2">
    <location>
        <begin position="1"/>
        <end position="22"/>
    </location>
</feature>
<organism evidence="3 4">
    <name type="scientific">Corynebacterium gallinarum</name>
    <dbReference type="NCBI Taxonomy" id="2762214"/>
    <lineage>
        <taxon>Bacteria</taxon>
        <taxon>Bacillati</taxon>
        <taxon>Actinomycetota</taxon>
        <taxon>Actinomycetes</taxon>
        <taxon>Mycobacteriales</taxon>
        <taxon>Corynebacteriaceae</taxon>
        <taxon>Corynebacterium</taxon>
    </lineage>
</organism>
<accession>A0A8I0HE74</accession>
<dbReference type="InterPro" id="IPR033116">
    <property type="entry name" value="TRYPSIN_SER"/>
</dbReference>
<comment type="caution">
    <text evidence="3">The sequence shown here is derived from an EMBL/GenBank/DDBJ whole genome shotgun (WGS) entry which is preliminary data.</text>
</comment>
<evidence type="ECO:0000256" key="1">
    <source>
        <dbReference type="SAM" id="MobiDB-lite"/>
    </source>
</evidence>
<evidence type="ECO:0000313" key="3">
    <source>
        <dbReference type="EMBL" id="MBD8030146.1"/>
    </source>
</evidence>
<proteinExistence type="predicted"/>
<dbReference type="InterPro" id="IPR009003">
    <property type="entry name" value="Peptidase_S1_PA"/>
</dbReference>
<name>A0A8I0HE74_9CORY</name>
<feature type="compositionally biased region" description="Low complexity" evidence="1">
    <location>
        <begin position="49"/>
        <end position="69"/>
    </location>
</feature>
<dbReference type="AlphaFoldDB" id="A0A8I0HE74"/>
<dbReference type="Proteomes" id="UP000650224">
    <property type="component" value="Unassembled WGS sequence"/>
</dbReference>
<dbReference type="GO" id="GO:0004252">
    <property type="term" value="F:serine-type endopeptidase activity"/>
    <property type="evidence" value="ECO:0007669"/>
    <property type="project" value="InterPro"/>
</dbReference>
<dbReference type="SUPFAM" id="SSF50494">
    <property type="entry name" value="Trypsin-like serine proteases"/>
    <property type="match status" value="1"/>
</dbReference>
<dbReference type="PROSITE" id="PS00135">
    <property type="entry name" value="TRYPSIN_SER"/>
    <property type="match status" value="1"/>
</dbReference>